<evidence type="ECO:0000313" key="2">
    <source>
        <dbReference type="EMBL" id="RNM42521.1"/>
    </source>
</evidence>
<gene>
    <name evidence="1" type="ORF">C1876_06060</name>
    <name evidence="2" type="ORF">DMP09_04600</name>
</gene>
<evidence type="ECO:0008006" key="5">
    <source>
        <dbReference type="Google" id="ProtNLM"/>
    </source>
</evidence>
<organism evidence="2 4">
    <name type="scientific">Eggerthella sinensis</name>
    <dbReference type="NCBI Taxonomy" id="242230"/>
    <lineage>
        <taxon>Bacteria</taxon>
        <taxon>Bacillati</taxon>
        <taxon>Actinomycetota</taxon>
        <taxon>Coriobacteriia</taxon>
        <taxon>Eggerthellales</taxon>
        <taxon>Eggerthellaceae</taxon>
        <taxon>Eggerthella</taxon>
    </lineage>
</organism>
<reference evidence="2" key="3">
    <citation type="journal article" date="2019" name="Microbiol. Resour. Announc.">
        <title>Draft Genome Sequences of Type Strains of Gordonibacter faecihominis, Paraeggerthella hongkongensis, Parvibacter caecicola,Slackia equolifaciens, Slackia faecicanis, and Slackia isoflavoniconvertens.</title>
        <authorList>
            <person name="Danylec N."/>
            <person name="Stoll D.A."/>
            <person name="Dotsch A."/>
            <person name="Huch M."/>
        </authorList>
    </citation>
    <scope>NUCLEOTIDE SEQUENCE</scope>
    <source>
        <strain evidence="2">DSM 16107</strain>
    </source>
</reference>
<accession>A0A3N0IZW2</accession>
<reference evidence="4" key="2">
    <citation type="submission" date="2018-05" db="EMBL/GenBank/DDBJ databases">
        <title>Genome Sequencing of selected type strains of the family Eggerthellaceae.</title>
        <authorList>
            <person name="Danylec N."/>
            <person name="Stoll D.A."/>
            <person name="Doetsch A."/>
            <person name="Huch M."/>
        </authorList>
    </citation>
    <scope>NUCLEOTIDE SEQUENCE [LARGE SCALE GENOMIC DNA]</scope>
    <source>
        <strain evidence="4">DSM 16107</strain>
    </source>
</reference>
<dbReference type="RefSeq" id="WP_114545821.1">
    <property type="nucleotide sequence ID" value="NZ_CALJMG010000031.1"/>
</dbReference>
<dbReference type="AlphaFoldDB" id="A0A3N0IZW2"/>
<proteinExistence type="predicted"/>
<dbReference type="Proteomes" id="UP000270112">
    <property type="component" value="Unassembled WGS sequence"/>
</dbReference>
<evidence type="ECO:0000313" key="1">
    <source>
        <dbReference type="EMBL" id="RDB69618.1"/>
    </source>
</evidence>
<dbReference type="InterPro" id="IPR016181">
    <property type="entry name" value="Acyl_CoA_acyltransferase"/>
</dbReference>
<dbReference type="EMBL" id="PPTT01000008">
    <property type="protein sequence ID" value="RDB69618.1"/>
    <property type="molecule type" value="Genomic_DNA"/>
</dbReference>
<comment type="caution">
    <text evidence="2">The sequence shown here is derived from an EMBL/GenBank/DDBJ whole genome shotgun (WGS) entry which is preliminary data.</text>
</comment>
<evidence type="ECO:0000313" key="3">
    <source>
        <dbReference type="Proteomes" id="UP000253817"/>
    </source>
</evidence>
<reference evidence="1 3" key="1">
    <citation type="journal article" date="2018" name="Elife">
        <title>Discovery and characterization of a prevalent human gut bacterial enzyme sufficient for the inactivation of a family of plant toxins.</title>
        <authorList>
            <person name="Koppel N."/>
            <person name="Bisanz J.E."/>
            <person name="Pandelia M.E."/>
            <person name="Turnbaugh P.J."/>
            <person name="Balskus E.P."/>
        </authorList>
    </citation>
    <scope>NUCLEOTIDE SEQUENCE [LARGE SCALE GENOMIC DNA]</scope>
    <source>
        <strain evidence="1 3">DSM 16107</strain>
    </source>
</reference>
<dbReference type="Proteomes" id="UP000253817">
    <property type="component" value="Unassembled WGS sequence"/>
</dbReference>
<protein>
    <recommendedName>
        <fullName evidence="5">N-acetyltransferase domain-containing protein</fullName>
    </recommendedName>
</protein>
<dbReference type="EMBL" id="QICC01000011">
    <property type="protein sequence ID" value="RNM42521.1"/>
    <property type="molecule type" value="Genomic_DNA"/>
</dbReference>
<sequence length="211" mass="23358">MTRASEPRAVRHVELMCEADSHQMQAARLINPAFRIADRNDIDTLCALRCAQSLEYWGMDSSFDSHAFRTATEAYLEENLGTRILFGMIEQGSEVVSISGLEMNDRLPAIGGQGGGGFYAERGATIVSCYTPKEHRGHGYMGQMLDIWMSLATLFNVDALYLESHNPSMQRMAESGGYHQVSSKYKLSLEGGISYAQTLGTSERIELDARS</sequence>
<keyword evidence="3" id="KW-1185">Reference proteome</keyword>
<evidence type="ECO:0000313" key="4">
    <source>
        <dbReference type="Proteomes" id="UP000270112"/>
    </source>
</evidence>
<name>A0A3N0IZW2_9ACTN</name>
<dbReference type="OrthoDB" id="3174529at2"/>
<dbReference type="SUPFAM" id="SSF55729">
    <property type="entry name" value="Acyl-CoA N-acyltransferases (Nat)"/>
    <property type="match status" value="1"/>
</dbReference>
<dbReference type="Gene3D" id="3.40.630.30">
    <property type="match status" value="1"/>
</dbReference>